<evidence type="ECO:0000313" key="1">
    <source>
        <dbReference type="EMBL" id="KAJ0084770.1"/>
    </source>
</evidence>
<organism evidence="1 2">
    <name type="scientific">Pistacia atlantica</name>
    <dbReference type="NCBI Taxonomy" id="434234"/>
    <lineage>
        <taxon>Eukaryota</taxon>
        <taxon>Viridiplantae</taxon>
        <taxon>Streptophyta</taxon>
        <taxon>Embryophyta</taxon>
        <taxon>Tracheophyta</taxon>
        <taxon>Spermatophyta</taxon>
        <taxon>Magnoliopsida</taxon>
        <taxon>eudicotyledons</taxon>
        <taxon>Gunneridae</taxon>
        <taxon>Pentapetalae</taxon>
        <taxon>rosids</taxon>
        <taxon>malvids</taxon>
        <taxon>Sapindales</taxon>
        <taxon>Anacardiaceae</taxon>
        <taxon>Pistacia</taxon>
    </lineage>
</organism>
<dbReference type="EMBL" id="CM047907">
    <property type="protein sequence ID" value="KAJ0084770.1"/>
    <property type="molecule type" value="Genomic_DNA"/>
</dbReference>
<comment type="caution">
    <text evidence="1">The sequence shown here is derived from an EMBL/GenBank/DDBJ whole genome shotgun (WGS) entry which is preliminary data.</text>
</comment>
<dbReference type="Proteomes" id="UP001164250">
    <property type="component" value="Chromosome 11"/>
</dbReference>
<reference evidence="2" key="1">
    <citation type="journal article" date="2023" name="G3 (Bethesda)">
        <title>Genome assembly and association tests identify interacting loci associated with vigor, precocity, and sex in interspecific pistachio rootstocks.</title>
        <authorList>
            <person name="Palmer W."/>
            <person name="Jacygrad E."/>
            <person name="Sagayaradj S."/>
            <person name="Cavanaugh K."/>
            <person name="Han R."/>
            <person name="Bertier L."/>
            <person name="Beede B."/>
            <person name="Kafkas S."/>
            <person name="Golino D."/>
            <person name="Preece J."/>
            <person name="Michelmore R."/>
        </authorList>
    </citation>
    <scope>NUCLEOTIDE SEQUENCE [LARGE SCALE GENOMIC DNA]</scope>
</reference>
<name>A0ACC1AB43_9ROSI</name>
<accession>A0ACC1AB43</accession>
<protein>
    <submittedName>
        <fullName evidence="1">Uncharacterized protein</fullName>
    </submittedName>
</protein>
<sequence>MLAVCTSRDNNGWGRRISDIIVFHGWIYVVDCACQIGIFNLRSCDLRFLELKFAPRTYYGKWIRLVASNDQLFVIIGDSLEVYRIDLSRMEWAKVCNLGDQALFHSYNDMMCSKVINPSKWGGQTNCRYGLRFSSKTCNLSSFNREKPRSAITIDMLWIGDSSRYASTKIYSWYCLNQSSSTDNVRDSSWVLCGRFLTQTRLSV</sequence>
<keyword evidence="2" id="KW-1185">Reference proteome</keyword>
<evidence type="ECO:0000313" key="2">
    <source>
        <dbReference type="Proteomes" id="UP001164250"/>
    </source>
</evidence>
<proteinExistence type="predicted"/>
<gene>
    <name evidence="1" type="ORF">Patl1_29614</name>
</gene>